<evidence type="ECO:0000256" key="3">
    <source>
        <dbReference type="ARBA" id="ARBA00022737"/>
    </source>
</evidence>
<dbReference type="STRING" id="71784.A0A1Y2AW23"/>
<evidence type="ECO:0000313" key="8">
    <source>
        <dbReference type="EMBL" id="ORY26686.1"/>
    </source>
</evidence>
<feature type="region of interest" description="Disordered" evidence="6">
    <location>
        <begin position="413"/>
        <end position="482"/>
    </location>
</feature>
<feature type="region of interest" description="Disordered" evidence="6">
    <location>
        <begin position="1246"/>
        <end position="1334"/>
    </location>
</feature>
<feature type="compositionally biased region" description="Basic and acidic residues" evidence="6">
    <location>
        <begin position="896"/>
        <end position="905"/>
    </location>
</feature>
<dbReference type="InterPro" id="IPR035892">
    <property type="entry name" value="C2_domain_sf"/>
</dbReference>
<dbReference type="Gene3D" id="2.60.40.150">
    <property type="entry name" value="C2 domain"/>
    <property type="match status" value="2"/>
</dbReference>
<feature type="compositionally biased region" description="Basic and acidic residues" evidence="6">
    <location>
        <begin position="126"/>
        <end position="136"/>
    </location>
</feature>
<dbReference type="OrthoDB" id="419768at2759"/>
<dbReference type="Pfam" id="PF25331">
    <property type="entry name" value="C2_Mug190_3rd"/>
    <property type="match status" value="1"/>
</dbReference>
<dbReference type="Pfam" id="PF00168">
    <property type="entry name" value="C2"/>
    <property type="match status" value="2"/>
</dbReference>
<dbReference type="PANTHER" id="PTHR47348:SF3">
    <property type="entry name" value="MEIOTICALLY UP-REGULATED GENE 190 PROTEIN"/>
    <property type="match status" value="1"/>
</dbReference>
<protein>
    <recommendedName>
        <fullName evidence="7">C2 domain-containing protein</fullName>
    </recommendedName>
</protein>
<evidence type="ECO:0000256" key="6">
    <source>
        <dbReference type="SAM" id="MobiDB-lite"/>
    </source>
</evidence>
<keyword evidence="5" id="KW-1133">Transmembrane helix</keyword>
<evidence type="ECO:0000259" key="7">
    <source>
        <dbReference type="PROSITE" id="PS50004"/>
    </source>
</evidence>
<keyword evidence="5" id="KW-0472">Membrane</keyword>
<dbReference type="SUPFAM" id="SSF49562">
    <property type="entry name" value="C2 domain (Calcium/lipid-binding domain, CaLB)"/>
    <property type="match status" value="2"/>
</dbReference>
<organism evidence="8 9">
    <name type="scientific">Naematelia encephala</name>
    <dbReference type="NCBI Taxonomy" id="71784"/>
    <lineage>
        <taxon>Eukaryota</taxon>
        <taxon>Fungi</taxon>
        <taxon>Dikarya</taxon>
        <taxon>Basidiomycota</taxon>
        <taxon>Agaricomycotina</taxon>
        <taxon>Tremellomycetes</taxon>
        <taxon>Tremellales</taxon>
        <taxon>Naemateliaceae</taxon>
        <taxon>Naematelia</taxon>
    </lineage>
</organism>
<reference evidence="8 9" key="1">
    <citation type="submission" date="2016-07" db="EMBL/GenBank/DDBJ databases">
        <title>Pervasive Adenine N6-methylation of Active Genes in Fungi.</title>
        <authorList>
            <consortium name="DOE Joint Genome Institute"/>
            <person name="Mondo S.J."/>
            <person name="Dannebaum R.O."/>
            <person name="Kuo R.C."/>
            <person name="Labutti K."/>
            <person name="Haridas S."/>
            <person name="Kuo A."/>
            <person name="Salamov A."/>
            <person name="Ahrendt S.R."/>
            <person name="Lipzen A."/>
            <person name="Sullivan W."/>
            <person name="Andreopoulos W.B."/>
            <person name="Clum A."/>
            <person name="Lindquist E."/>
            <person name="Daum C."/>
            <person name="Ramamoorthy G.K."/>
            <person name="Gryganskyi A."/>
            <person name="Culley D."/>
            <person name="Magnuson J.K."/>
            <person name="James T.Y."/>
            <person name="O'Malley M.A."/>
            <person name="Stajich J.E."/>
            <person name="Spatafora J.W."/>
            <person name="Visel A."/>
            <person name="Grigoriev I.V."/>
        </authorList>
    </citation>
    <scope>NUCLEOTIDE SEQUENCE [LARGE SCALE GENOMIC DNA]</scope>
    <source>
        <strain evidence="8 9">68-887.2</strain>
    </source>
</reference>
<dbReference type="EMBL" id="MCFC01000045">
    <property type="protein sequence ID" value="ORY26686.1"/>
    <property type="molecule type" value="Genomic_DNA"/>
</dbReference>
<evidence type="ECO:0000256" key="2">
    <source>
        <dbReference type="ARBA" id="ARBA00022692"/>
    </source>
</evidence>
<evidence type="ECO:0000313" key="9">
    <source>
        <dbReference type="Proteomes" id="UP000193986"/>
    </source>
</evidence>
<proteinExistence type="predicted"/>
<dbReference type="InterPro" id="IPR057349">
    <property type="entry name" value="C2_Mug190_3rd"/>
</dbReference>
<feature type="region of interest" description="Disordered" evidence="6">
    <location>
        <begin position="1360"/>
        <end position="1383"/>
    </location>
</feature>
<dbReference type="GO" id="GO:0061817">
    <property type="term" value="P:endoplasmic reticulum-plasma membrane tethering"/>
    <property type="evidence" value="ECO:0007669"/>
    <property type="project" value="InterPro"/>
</dbReference>
<dbReference type="CDD" id="cd21676">
    <property type="entry name" value="SMP_Mug190"/>
    <property type="match status" value="1"/>
</dbReference>
<dbReference type="PANTHER" id="PTHR47348">
    <property type="entry name" value="MEIOTICALLY UP-REGULATED GENE 190 PROTEIN"/>
    <property type="match status" value="1"/>
</dbReference>
<keyword evidence="9" id="KW-1185">Reference proteome</keyword>
<feature type="compositionally biased region" description="Basic and acidic residues" evidence="6">
    <location>
        <begin position="1369"/>
        <end position="1383"/>
    </location>
</feature>
<dbReference type="InterPro" id="IPR037765">
    <property type="entry name" value="C2B_Tricalbin"/>
</dbReference>
<evidence type="ECO:0000256" key="1">
    <source>
        <dbReference type="ARBA" id="ARBA00004586"/>
    </source>
</evidence>
<keyword evidence="2" id="KW-0812">Transmembrane</keyword>
<feature type="compositionally biased region" description="Acidic residues" evidence="6">
    <location>
        <begin position="1257"/>
        <end position="1279"/>
    </location>
</feature>
<feature type="region of interest" description="Disordered" evidence="6">
    <location>
        <begin position="882"/>
        <end position="913"/>
    </location>
</feature>
<dbReference type="GO" id="GO:0005789">
    <property type="term" value="C:endoplasmic reticulum membrane"/>
    <property type="evidence" value="ECO:0007669"/>
    <property type="project" value="UniProtKB-SubCell"/>
</dbReference>
<evidence type="ECO:0000256" key="5">
    <source>
        <dbReference type="ARBA" id="ARBA00022989"/>
    </source>
</evidence>
<feature type="compositionally biased region" description="Low complexity" evidence="6">
    <location>
        <begin position="79"/>
        <end position="90"/>
    </location>
</feature>
<feature type="compositionally biased region" description="Polar residues" evidence="6">
    <location>
        <begin position="94"/>
        <end position="112"/>
    </location>
</feature>
<accession>A0A1Y2AW23</accession>
<name>A0A1Y2AW23_9TREE</name>
<comment type="subcellular location">
    <subcellularLocation>
        <location evidence="1">Endoplasmic reticulum membrane</location>
    </subcellularLocation>
</comment>
<dbReference type="CDD" id="cd04052">
    <property type="entry name" value="C2B_Tricalbin-like"/>
    <property type="match status" value="1"/>
</dbReference>
<gene>
    <name evidence="8" type="ORF">BCR39DRAFT_540429</name>
</gene>
<feature type="compositionally biased region" description="Basic and acidic residues" evidence="6">
    <location>
        <begin position="1246"/>
        <end position="1256"/>
    </location>
</feature>
<dbReference type="Pfam" id="PF25669">
    <property type="entry name" value="SMP_MUG190-like"/>
    <property type="match status" value="2"/>
</dbReference>
<evidence type="ECO:0000256" key="4">
    <source>
        <dbReference type="ARBA" id="ARBA00022824"/>
    </source>
</evidence>
<sequence>MADSLSDFRPPLPSRKSKTSASPIEASADSGQDIPASGSPAPSTPPPPPLPPRRGPSPVHSAVESEIPSTPPALERPLNSGSSSQQNNGGELKSNGNVNEGPSPVISVSVTPATPPQMVSPVNERMSPDRKAENHRTTSPPLTKSNKKSPAMRTSPTIPIVPPQSTDDTSKRDEMSSNPSSATDISNTFSAIPTAYLIYAILLLLTLNLAHPVMSPFWLLAFGLASLGYLWLKASDERSKILEANESNGHEPGLGKDAVSWVNHVLYALFPLISTDVLTPFMDLLEDALMEQVPPIVTSVRLTSAALGSQPMLLTSLRPMTDQEWFASISARVASDKNEDRHHKQHQQSRFTESKNPASARTSSSTGKHARSISADTTKSRGSLRRSVSGSSYASMLDSDTIEVEAGRRRKRDRILQGLSRRRLGKSTQDPSTPTPIMADATDKANINSRSGKSAGEAAQTEDGERVRGGLGGDKEEDDPDAGQYVNFQIGFEYKRTESTRRRGWGLHMLAYFGWGVKGVGTSEIPVYIDVISFSGMVNIRLLLSATPPFVRTGIVSLPRLPEFDISAKPLVKAAFNAMELPGMKSYVKASIADVCKAFVRPESFSLDVERLLLGREASLRPISVGVLHIIIHGASHLPKTDTMGSCDPYVTIALSKFNKPVFSTRTIIDSPDPIWEEPAFVLISANSIESGEKLRIRLNDADRFSADDTLGVVEVDLADLIDENTRSGGVETLTRRTDTLTADRPGMKAGGELTWSVKFAPVWQIPEEDVRAKMEERRKSRAEPELAKPWWLDLIERYCEEKPSWEQERMKRRKEALAFFTGEREKDEMEVASKPSEEFKSGILQVRALFNDFARLLTSFQFHIHQCNDLELESLEGTYSSSSDHRKSAAAGRPALEDVVDRTPAENPDPPSAYCEVHLNDRLVYRTRTKQLTPLPYFNAVSERFVRDWELAKIVFVVRDERDREHDPILGLVSMRLKDAFAERSQFTRWFPLVGGLGWGRIRLSLLWKPLDMQLPRGISGYEAATFEIRALASTDLGRQIEKGISLVIETETDKYKLVSSFEGQSSTASTVSFHSAGPRSSLSFDEHTEVDWDIQKPIRLAVEWRHSCSVLFSFITRAGVLKKKKIVGLATTRLDYCPDNQLIERTIPVFATTEVKEVMKAHYNWSAAQRDRDRAHYSSDAKLIGFINLSFVVRPGVSRAHRKLVKKNLRFRHVYEAWETAKECDLGMEHAEVIRKKRWETLDRNGQESDVHNNDEDDDDDNDDDESDTTESDDDEEDVKRQGRMEGGRRKSPNKGNTAGGKEAQLEKEQEEEDEEFLSERSAHSRALHKGNKGIFQLKIARTGKFVKDKLEAKLYSSKVGRQSRGRGQDVEVEHEGQSSL</sequence>
<dbReference type="InParanoid" id="A0A1Y2AW23"/>
<dbReference type="PROSITE" id="PS50004">
    <property type="entry name" value="C2"/>
    <property type="match status" value="2"/>
</dbReference>
<keyword evidence="4" id="KW-0256">Endoplasmic reticulum</keyword>
<dbReference type="InterPro" id="IPR000008">
    <property type="entry name" value="C2_dom"/>
</dbReference>
<feature type="region of interest" description="Disordered" evidence="6">
    <location>
        <begin position="334"/>
        <end position="395"/>
    </location>
</feature>
<feature type="compositionally biased region" description="Polar residues" evidence="6">
    <location>
        <begin position="152"/>
        <end position="167"/>
    </location>
</feature>
<feature type="compositionally biased region" description="Polar residues" evidence="6">
    <location>
        <begin position="348"/>
        <end position="367"/>
    </location>
</feature>
<keyword evidence="3" id="KW-0677">Repeat</keyword>
<feature type="domain" description="C2" evidence="7">
    <location>
        <begin position="841"/>
        <end position="992"/>
    </location>
</feature>
<feature type="compositionally biased region" description="Basic and acidic residues" evidence="6">
    <location>
        <begin position="1280"/>
        <end position="1291"/>
    </location>
</feature>
<feature type="compositionally biased region" description="Pro residues" evidence="6">
    <location>
        <begin position="42"/>
        <end position="55"/>
    </location>
</feature>
<comment type="caution">
    <text evidence="8">The sequence shown here is derived from an EMBL/GenBank/DDBJ whole genome shotgun (WGS) entry which is preliminary data.</text>
</comment>
<dbReference type="SMART" id="SM00239">
    <property type="entry name" value="C2"/>
    <property type="match status" value="2"/>
</dbReference>
<feature type="region of interest" description="Disordered" evidence="6">
    <location>
        <begin position="1"/>
        <end position="184"/>
    </location>
</feature>
<feature type="domain" description="C2" evidence="7">
    <location>
        <begin position="608"/>
        <end position="731"/>
    </location>
</feature>
<dbReference type="Proteomes" id="UP000193986">
    <property type="component" value="Unassembled WGS sequence"/>
</dbReference>